<dbReference type="RefSeq" id="WP_290272945.1">
    <property type="nucleotide sequence ID" value="NZ_JAUFQP010000013.1"/>
</dbReference>
<keyword evidence="2" id="KW-1185">Reference proteome</keyword>
<dbReference type="Gene3D" id="2.60.40.10">
    <property type="entry name" value="Immunoglobulins"/>
    <property type="match status" value="1"/>
</dbReference>
<protein>
    <submittedName>
        <fullName evidence="1">Gliding motility-associated C-terminal domain-containing protein</fullName>
    </submittedName>
</protein>
<evidence type="ECO:0000313" key="1">
    <source>
        <dbReference type="EMBL" id="MFB9104965.1"/>
    </source>
</evidence>
<accession>A0ABV5GZ99</accession>
<sequence length="480" mass="51897">MRYLTAIIFFALSFIATGHAQIVIGKPSLGFSQACASPSFNTYHTTFAFSPDTALEASNQFTIELSDATGDFSSASIIYTSTPGEVTTSPATLTFSLPNTTSGESYKLRIKSTAPVASSTASVAFAAYYKIQNTPFSINNLIETGSYCSGGSYLLTIDNPGDSMNDSPLKYPSLSFNWFRVTGLTSSEFVASGNTLAVNTPGVYFAETNYGTCTSDSFSNRVTVGELETGVTTFDIKSSIEIPYCASEGPTTLTAINGSAYQWYINGTEIPGATNQMYSTNLEGTYSVNVDLGNCSTSASIVLENTDFTASINVDETNIIEPDETLEVIVETTAINPEFVWYLNDTPITGASTDTFKASQKGNYKVEVKQTSGCVSIITFEFEVDKMVDLFPDVENIPNVISPNGDGENDTWVIPISYVSGTTSEVIIMSSQGEIVFKTDDYQNNWPQEPLELNGINPVYYYIITTANKEKKQGSITVIK</sequence>
<organism evidence="1 2">
    <name type="scientific">Algibacter miyuki</name>
    <dbReference type="NCBI Taxonomy" id="1306933"/>
    <lineage>
        <taxon>Bacteria</taxon>
        <taxon>Pseudomonadati</taxon>
        <taxon>Bacteroidota</taxon>
        <taxon>Flavobacteriia</taxon>
        <taxon>Flavobacteriales</taxon>
        <taxon>Flavobacteriaceae</taxon>
        <taxon>Algibacter</taxon>
    </lineage>
</organism>
<dbReference type="InterPro" id="IPR013783">
    <property type="entry name" value="Ig-like_fold"/>
</dbReference>
<dbReference type="EMBL" id="JBHMFA010000005">
    <property type="protein sequence ID" value="MFB9104965.1"/>
    <property type="molecule type" value="Genomic_DNA"/>
</dbReference>
<name>A0ABV5GZ99_9FLAO</name>
<proteinExistence type="predicted"/>
<dbReference type="Proteomes" id="UP001589590">
    <property type="component" value="Unassembled WGS sequence"/>
</dbReference>
<evidence type="ECO:0000313" key="2">
    <source>
        <dbReference type="Proteomes" id="UP001589590"/>
    </source>
</evidence>
<gene>
    <name evidence="1" type="ORF">ACFFU1_08645</name>
</gene>
<comment type="caution">
    <text evidence="1">The sequence shown here is derived from an EMBL/GenBank/DDBJ whole genome shotgun (WGS) entry which is preliminary data.</text>
</comment>
<reference evidence="1 2" key="1">
    <citation type="submission" date="2024-09" db="EMBL/GenBank/DDBJ databases">
        <authorList>
            <person name="Sun Q."/>
            <person name="Mori K."/>
        </authorList>
    </citation>
    <scope>NUCLEOTIDE SEQUENCE [LARGE SCALE GENOMIC DNA]</scope>
    <source>
        <strain evidence="1 2">CECT 8300</strain>
    </source>
</reference>
<dbReference type="Pfam" id="PF13585">
    <property type="entry name" value="CHU_C"/>
    <property type="match status" value="1"/>
</dbReference>